<comment type="caution">
    <text evidence="4">The sequence shown here is derived from an EMBL/GenBank/DDBJ whole genome shotgun (WGS) entry which is preliminary data.</text>
</comment>
<feature type="domain" description="Secretion system C-terminal sorting" evidence="3">
    <location>
        <begin position="1749"/>
        <end position="1815"/>
    </location>
</feature>
<dbReference type="SUPFAM" id="SSF49373">
    <property type="entry name" value="Invasin/intimin cell-adhesion fragments"/>
    <property type="match status" value="1"/>
</dbReference>
<feature type="domain" description="YDG" evidence="2">
    <location>
        <begin position="713"/>
        <end position="788"/>
    </location>
</feature>
<dbReference type="InterPro" id="IPR041248">
    <property type="entry name" value="YDG"/>
</dbReference>
<dbReference type="Pfam" id="PF18657">
    <property type="entry name" value="YDG"/>
    <property type="match status" value="7"/>
</dbReference>
<dbReference type="RefSeq" id="WP_176007032.1">
    <property type="nucleotide sequence ID" value="NZ_JABWMI010000018.1"/>
</dbReference>
<protein>
    <submittedName>
        <fullName evidence="4">T9SS type A sorting domain-containing protein</fullName>
    </submittedName>
</protein>
<evidence type="ECO:0000259" key="2">
    <source>
        <dbReference type="Pfam" id="PF18657"/>
    </source>
</evidence>
<evidence type="ECO:0000313" key="4">
    <source>
        <dbReference type="EMBL" id="NYA72226.1"/>
    </source>
</evidence>
<keyword evidence="1" id="KW-0732">Signal</keyword>
<feature type="domain" description="YDG" evidence="2">
    <location>
        <begin position="461"/>
        <end position="536"/>
    </location>
</feature>
<name>A0A7Y9C6B4_9FLAO</name>
<reference evidence="4 5" key="1">
    <citation type="submission" date="2020-07" db="EMBL/GenBank/DDBJ databases">
        <authorList>
            <person name="Sun Q."/>
        </authorList>
    </citation>
    <scope>NUCLEOTIDE SEQUENCE [LARGE SCALE GENOMIC DNA]</scope>
    <source>
        <strain evidence="4 5">MAH-1</strain>
    </source>
</reference>
<sequence length="1824" mass="187525">MELKLPDSEPNPNFSRNGFHNAFWFVKIDRLKSWHSFFMCCMMLSISAFGPKASAQTPLVPGDVAVIALNPATTDAFALVLLKDIQQNTVINVTDNGMTSTTAGRTGEGFITYTAPGARTAGTVLVWTAGMSVTGTGWNSSSPANFALNNSGEQLFVFQGSTANWASQSGITLIYGVNFGAALATSGSGSSSTTYAPDDLTTGTTFLNFPSATYGNAYFANQNTSTSSVTVSGTPAQLLALFANSAKWFGNSGTTTTFPTWNITVSSAAAVSATGTLAGVNTIYGTASSATSFTASGTGLSANITVTPPTGFEVSRTSGTSGFAATQTLTQSGGNVANTTIWVRLKSTTTAGIYNGNVTLVSGVASTTKAVPNSTVSAKTITVSGASAQNKVYDRTTTATITGATANGLVNGDVITVSGNGTFSDFLVENGKSVTASLTLSGTNATSYTLTQPSGLTADITAKDITLTSVTVNDKTYDGSTEATLNAILNGVISPDEVLLNPSATFASAFVGTDIAVTSASSVFGADAANYNLVQPTGLSADITAKALTIENATAQNKVFDGNTNAVITGTLLGVIAPDEVTLVAQGTFASPNVGLNIAVTSTSFITGDIANYTLTQPTGLTANISADELQAQTITFDALANMTYGDANFNLTATASSNLTVSYESSDENVATVSGNVVTIHNAGTTTITATQSGDLTYDSAEPVAQILTVLPKELTVASASAQDKMYDGNTNSVVSGTLSGIVGSDDVTLAGSGTFAQTTVGTDIAVTSTSSLQGSAIANYTLSQPTGLTADITTKNLTVQNAVANDKVYDATDAATISGGDLIGVVNSDDVSLSGFEGTFATVDVADNIAVTSNLTLQGSAAFNYTLEQPSDLTADITPLAVTVSGLSANNKVYDRTTVATLSGTPEILGLLNEDVVTVSGTPTATFNNKNVGTAKPITVVGYTLSGAQSGNYSITQPTDITADITVASVTITNAQAVDKPYDGTTVATITGTLSGVISPDVVTLNGTGVFAQAAIGADIAVTSTATLSGADGPNYIIDPQPAGLSADILEGPSVLAVGDISLLGFQLNAPDTFAFVTWVDLSNNTIIKFTDNAFLSSNSSNAANNARGGENFVIWRNNGGIIPAGTVVRIFDNNGTASASAGTIVSGNLDGLSASGDNIFAYQGAATSGSNPDFSTNSNPTTFNGTLLYGMYMQGSSGQSTWMTSGTASSNSSYLPSQLNVSGGNIAIGSSASRAQYNGSRTNQPTFAAYKALVNNSANWTIASGSGTTTISTTPFTLVTGPTASVLSGNATICSGQNASISVAVTGGTAPFTVVYTDGTNPFTVNAYVSGSAITVAPTASTTYTIVSVTDANAIAGTNNSGSADITVNQLYAFYADADGDGYGTGNAVQVCAADANTPPSGYSVNNTDCNDAVAAVHPNATEIAYNGVDDDCDGTIDEGSQVFSQVLPAQCGTTLATISSVIGAVNYATAVDGYRFKVVNSTTLAEQVVDRNVPNFQLTDLPTYDYATTYIISVQLRRNGQWLNYYGPTCQVSTPAILDQGGSAAITPSQCGIVLPSISTLIATTSLPGVTAYRFRVTDTQTNAQQVIDRNYHWFSLTMLSSYLYGRTYAVEVAVKTNGQFSGYGQPCQVTAPAIPQLANCGAVIATTGTLIHTTSLNRVTSYRFQLTNMTTFETTLIDRSQHYFSFSNVPNFVPGAQYSVSVAIMTAGGWSDFSEACTITAPGAARAIAKEETAAVATNFRAVVYPNPYTESFAIDMDTDSNDKISVKVYDMIGKLVEEREFASDVIEVQQFGERYPSGVYNVIASQGASLKTLRVIKR</sequence>
<accession>A0A7Y9C6B4</accession>
<feature type="domain" description="YDG" evidence="2">
    <location>
        <begin position="378"/>
        <end position="453"/>
    </location>
</feature>
<keyword evidence="5" id="KW-1185">Reference proteome</keyword>
<feature type="domain" description="YDG" evidence="2">
    <location>
        <begin position="795"/>
        <end position="872"/>
    </location>
</feature>
<dbReference type="InterPro" id="IPR026444">
    <property type="entry name" value="Secre_tail"/>
</dbReference>
<evidence type="ECO:0000259" key="3">
    <source>
        <dbReference type="Pfam" id="PF18962"/>
    </source>
</evidence>
<feature type="domain" description="YDG" evidence="2">
    <location>
        <begin position="544"/>
        <end position="619"/>
    </location>
</feature>
<organism evidence="4 5">
    <name type="scientific">Flavobacterium agri</name>
    <dbReference type="NCBI Taxonomy" id="2743471"/>
    <lineage>
        <taxon>Bacteria</taxon>
        <taxon>Pseudomonadati</taxon>
        <taxon>Bacteroidota</taxon>
        <taxon>Flavobacteriia</taxon>
        <taxon>Flavobacteriales</taxon>
        <taxon>Flavobacteriaceae</taxon>
        <taxon>Flavobacterium</taxon>
    </lineage>
</organism>
<dbReference type="NCBIfam" id="TIGR04183">
    <property type="entry name" value="Por_Secre_tail"/>
    <property type="match status" value="1"/>
</dbReference>
<feature type="domain" description="YDG" evidence="2">
    <location>
        <begin position="880"/>
        <end position="961"/>
    </location>
</feature>
<dbReference type="Proteomes" id="UP000535020">
    <property type="component" value="Unassembled WGS sequence"/>
</dbReference>
<dbReference type="InterPro" id="IPR008964">
    <property type="entry name" value="Invasin/intimin_cell_adhesion"/>
</dbReference>
<proteinExistence type="predicted"/>
<dbReference type="InterPro" id="IPR021655">
    <property type="entry name" value="Put_metal-bd"/>
</dbReference>
<evidence type="ECO:0000313" key="5">
    <source>
        <dbReference type="Proteomes" id="UP000535020"/>
    </source>
</evidence>
<dbReference type="Pfam" id="PF11617">
    <property type="entry name" value="Cu-binding_MopE"/>
    <property type="match status" value="1"/>
</dbReference>
<dbReference type="EMBL" id="JACBJI010000007">
    <property type="protein sequence ID" value="NYA72226.1"/>
    <property type="molecule type" value="Genomic_DNA"/>
</dbReference>
<evidence type="ECO:0000256" key="1">
    <source>
        <dbReference type="ARBA" id="ARBA00022729"/>
    </source>
</evidence>
<gene>
    <name evidence="4" type="ORF">HZF10_14950</name>
</gene>
<dbReference type="Pfam" id="PF18962">
    <property type="entry name" value="Por_Secre_tail"/>
    <property type="match status" value="1"/>
</dbReference>
<feature type="domain" description="YDG" evidence="2">
    <location>
        <begin position="971"/>
        <end position="1044"/>
    </location>
</feature>
<dbReference type="Gene3D" id="2.60.40.1080">
    <property type="match status" value="1"/>
</dbReference>